<dbReference type="AlphaFoldDB" id="A0A0F9PYX3"/>
<organism evidence="1">
    <name type="scientific">marine sediment metagenome</name>
    <dbReference type="NCBI Taxonomy" id="412755"/>
    <lineage>
        <taxon>unclassified sequences</taxon>
        <taxon>metagenomes</taxon>
        <taxon>ecological metagenomes</taxon>
    </lineage>
</organism>
<protein>
    <submittedName>
        <fullName evidence="1">Uncharacterized protein</fullName>
    </submittedName>
</protein>
<reference evidence="1" key="1">
    <citation type="journal article" date="2015" name="Nature">
        <title>Complex archaea that bridge the gap between prokaryotes and eukaryotes.</title>
        <authorList>
            <person name="Spang A."/>
            <person name="Saw J.H."/>
            <person name="Jorgensen S.L."/>
            <person name="Zaremba-Niedzwiedzka K."/>
            <person name="Martijn J."/>
            <person name="Lind A.E."/>
            <person name="van Eijk R."/>
            <person name="Schleper C."/>
            <person name="Guy L."/>
            <person name="Ettema T.J."/>
        </authorList>
    </citation>
    <scope>NUCLEOTIDE SEQUENCE</scope>
</reference>
<proteinExistence type="predicted"/>
<name>A0A0F9PYX3_9ZZZZ</name>
<evidence type="ECO:0000313" key="1">
    <source>
        <dbReference type="EMBL" id="KKN36860.1"/>
    </source>
</evidence>
<gene>
    <name evidence="1" type="ORF">LCGC14_0769270</name>
</gene>
<comment type="caution">
    <text evidence="1">The sequence shown here is derived from an EMBL/GenBank/DDBJ whole genome shotgun (WGS) entry which is preliminary data.</text>
</comment>
<accession>A0A0F9PYX3</accession>
<sequence>MKWIVAIDSWDYCDGTLLAELVIKEVIPEEVKPLIGSIIDGSRIKKTKAAVHLKIPANERMRIAESLSINLGLIDTLKTAETITGETLLEWQADKNGIEPIESKRWLENQAQEIIKDAAKQLSVSVETIENLLRDFRRKIANFPDV</sequence>
<dbReference type="EMBL" id="LAZR01001937">
    <property type="protein sequence ID" value="KKN36860.1"/>
    <property type="molecule type" value="Genomic_DNA"/>
</dbReference>